<dbReference type="Gene3D" id="3.30.160.670">
    <property type="match status" value="1"/>
</dbReference>
<feature type="chain" id="PRO_5021370512" evidence="1">
    <location>
        <begin position="22"/>
        <end position="192"/>
    </location>
</feature>
<feature type="domain" description="DUF4136" evidence="2">
    <location>
        <begin position="29"/>
        <end position="187"/>
    </location>
</feature>
<gene>
    <name evidence="3" type="ORF">E4582_12160</name>
</gene>
<dbReference type="AlphaFoldDB" id="A0A4Z1R8I0"/>
<proteinExistence type="predicted"/>
<accession>A0A4Z1R8I0</accession>
<dbReference type="PROSITE" id="PS51257">
    <property type="entry name" value="PROKAR_LIPOPROTEIN"/>
    <property type="match status" value="1"/>
</dbReference>
<sequence length="192" mass="21860">MRTPHRLAAWLLGLCALALLAGCATGPRVSTEADPRADFSQYRTWAFYTPLALESQGYETATSEVAKAAIRAQMESRGYRYQAQDPDIWVNVNAYLQRRTDISSTPTVDYAYYYSYRGRGYVAVPYWNERTHVHRYTEGTMNVDIIDRQQNRLVWEGIAVGRVGRNTPAERDARINATLAEIFARYPHRVGG</sequence>
<dbReference type="Proteomes" id="UP000298681">
    <property type="component" value="Unassembled WGS sequence"/>
</dbReference>
<protein>
    <submittedName>
        <fullName evidence="3">DUF4136 domain-containing protein</fullName>
    </submittedName>
</protein>
<reference evidence="3 4" key="1">
    <citation type="submission" date="2019-01" db="EMBL/GenBank/DDBJ databases">
        <authorList>
            <person name="Zhang S."/>
        </authorList>
    </citation>
    <scope>NUCLEOTIDE SEQUENCE [LARGE SCALE GENOMIC DNA]</scope>
    <source>
        <strain evidence="3 4">1626</strain>
    </source>
</reference>
<comment type="caution">
    <text evidence="3">The sequence shown here is derived from an EMBL/GenBank/DDBJ whole genome shotgun (WGS) entry which is preliminary data.</text>
</comment>
<evidence type="ECO:0000313" key="3">
    <source>
        <dbReference type="EMBL" id="TKS52958.1"/>
    </source>
</evidence>
<name>A0A4Z1R8I0_9GAMM</name>
<organism evidence="3 4">
    <name type="scientific">Luteimonas yindakuii</name>
    <dbReference type="NCBI Taxonomy" id="2565782"/>
    <lineage>
        <taxon>Bacteria</taxon>
        <taxon>Pseudomonadati</taxon>
        <taxon>Pseudomonadota</taxon>
        <taxon>Gammaproteobacteria</taxon>
        <taxon>Lysobacterales</taxon>
        <taxon>Lysobacteraceae</taxon>
        <taxon>Luteimonas</taxon>
    </lineage>
</organism>
<evidence type="ECO:0000256" key="1">
    <source>
        <dbReference type="SAM" id="SignalP"/>
    </source>
</evidence>
<keyword evidence="4" id="KW-1185">Reference proteome</keyword>
<dbReference type="InterPro" id="IPR025411">
    <property type="entry name" value="DUF4136"/>
</dbReference>
<keyword evidence="1" id="KW-0732">Signal</keyword>
<dbReference type="EMBL" id="SPUH01000002">
    <property type="protein sequence ID" value="TKS52958.1"/>
    <property type="molecule type" value="Genomic_DNA"/>
</dbReference>
<evidence type="ECO:0000259" key="2">
    <source>
        <dbReference type="Pfam" id="PF13590"/>
    </source>
</evidence>
<evidence type="ECO:0000313" key="4">
    <source>
        <dbReference type="Proteomes" id="UP000298681"/>
    </source>
</evidence>
<dbReference type="Pfam" id="PF13590">
    <property type="entry name" value="DUF4136"/>
    <property type="match status" value="1"/>
</dbReference>
<feature type="signal peptide" evidence="1">
    <location>
        <begin position="1"/>
        <end position="21"/>
    </location>
</feature>
<dbReference type="RefSeq" id="WP_134675078.1">
    <property type="nucleotide sequence ID" value="NZ_SPUH01000002.1"/>
</dbReference>